<sequence>MAFIQVLLALSTVIIFVCCEENGSTVKTNVFATVPLNSECTDIVVCSPPARCVSGMCRCEYPYVPSEHHCILDEKSKNNIQSEQEKKTDSEIERNSTKASLDAAFRIQNKVLLDALSNNRQQEPTFISIASADEDSPTVQFFHLKPVGSLAVLGQNQTEEAAPLAPLSDSPIQTTTSQTFSQSAASTSSVIAPVHFSSPQPDMSQQLPIILQPSSPVQIVPSPQSVNVIELPVPQQLNSGDSCDTAGRSCAGGSVCYQNKCICPQGSFLSESLCKELPRKTGITAVYTIPIVRESEPTAGSLPTSSSHNPPIVDDRCVVPCSGDARCVAGYCSCPQGTAYVHPAGCVALSYVPFDATISRSSVVPAGYACTHSLQCGDGAFCGMGVCRCGLTFMQHGTTCVKRKHLKPSQTSVRGASK</sequence>
<dbReference type="EMBL" id="JAUCMV010000005">
    <property type="protein sequence ID" value="KAK0396329.1"/>
    <property type="molecule type" value="Genomic_DNA"/>
</dbReference>
<keyword evidence="4" id="KW-1185">Reference proteome</keyword>
<feature type="domain" description="EGF-like" evidence="2">
    <location>
        <begin position="39"/>
        <end position="71"/>
    </location>
</feature>
<accession>A0AA39H048</accession>
<feature type="chain" id="PRO_5041392624" description="EGF-like domain-containing protein" evidence="1">
    <location>
        <begin position="20"/>
        <end position="418"/>
    </location>
</feature>
<reference evidence="3" key="1">
    <citation type="submission" date="2023-06" db="EMBL/GenBank/DDBJ databases">
        <title>Genomic analysis of the entomopathogenic nematode Steinernema hermaphroditum.</title>
        <authorList>
            <person name="Schwarz E.M."/>
            <person name="Heppert J.K."/>
            <person name="Baniya A."/>
            <person name="Schwartz H.T."/>
            <person name="Tan C.-H."/>
            <person name="Antoshechkin I."/>
            <person name="Sternberg P.W."/>
            <person name="Goodrich-Blair H."/>
            <person name="Dillman A.R."/>
        </authorList>
    </citation>
    <scope>NUCLEOTIDE SEQUENCE</scope>
    <source>
        <strain evidence="3">PS9179</strain>
        <tissue evidence="3">Whole animal</tissue>
    </source>
</reference>
<evidence type="ECO:0000313" key="4">
    <source>
        <dbReference type="Proteomes" id="UP001175271"/>
    </source>
</evidence>
<evidence type="ECO:0000259" key="2">
    <source>
        <dbReference type="SMART" id="SM00181"/>
    </source>
</evidence>
<dbReference type="AlphaFoldDB" id="A0AA39H048"/>
<gene>
    <name evidence="3" type="ORF">QR680_001674</name>
</gene>
<organism evidence="3 4">
    <name type="scientific">Steinernema hermaphroditum</name>
    <dbReference type="NCBI Taxonomy" id="289476"/>
    <lineage>
        <taxon>Eukaryota</taxon>
        <taxon>Metazoa</taxon>
        <taxon>Ecdysozoa</taxon>
        <taxon>Nematoda</taxon>
        <taxon>Chromadorea</taxon>
        <taxon>Rhabditida</taxon>
        <taxon>Tylenchina</taxon>
        <taxon>Panagrolaimomorpha</taxon>
        <taxon>Strongyloidoidea</taxon>
        <taxon>Steinernematidae</taxon>
        <taxon>Steinernema</taxon>
    </lineage>
</organism>
<evidence type="ECO:0000313" key="3">
    <source>
        <dbReference type="EMBL" id="KAK0396329.1"/>
    </source>
</evidence>
<feature type="domain" description="EGF-like" evidence="2">
    <location>
        <begin position="316"/>
        <end position="347"/>
    </location>
</feature>
<dbReference type="SMART" id="SM00181">
    <property type="entry name" value="EGF"/>
    <property type="match status" value="3"/>
</dbReference>
<keyword evidence="1" id="KW-0732">Signal</keyword>
<dbReference type="Proteomes" id="UP001175271">
    <property type="component" value="Unassembled WGS sequence"/>
</dbReference>
<name>A0AA39H048_9BILA</name>
<proteinExistence type="predicted"/>
<dbReference type="InterPro" id="IPR000742">
    <property type="entry name" value="EGF"/>
</dbReference>
<evidence type="ECO:0000256" key="1">
    <source>
        <dbReference type="SAM" id="SignalP"/>
    </source>
</evidence>
<protein>
    <recommendedName>
        <fullName evidence="2">EGF-like domain-containing protein</fullName>
    </recommendedName>
</protein>
<feature type="signal peptide" evidence="1">
    <location>
        <begin position="1"/>
        <end position="19"/>
    </location>
</feature>
<feature type="domain" description="EGF-like" evidence="2">
    <location>
        <begin position="242"/>
        <end position="275"/>
    </location>
</feature>
<comment type="caution">
    <text evidence="3">The sequence shown here is derived from an EMBL/GenBank/DDBJ whole genome shotgun (WGS) entry which is preliminary data.</text>
</comment>